<evidence type="ECO:0000256" key="5">
    <source>
        <dbReference type="ARBA" id="ARBA00023136"/>
    </source>
</evidence>
<evidence type="ECO:0000256" key="3">
    <source>
        <dbReference type="ARBA" id="ARBA00022801"/>
    </source>
</evidence>
<dbReference type="PANTHER" id="PTHR12383:SF16">
    <property type="entry name" value="MITOCHONDRIAL INNER MEMBRANE PROTEASE SUBUNIT 1"/>
    <property type="match status" value="1"/>
</dbReference>
<dbReference type="Proteomes" id="UP001157974">
    <property type="component" value="Unassembled WGS sequence"/>
</dbReference>
<evidence type="ECO:0000256" key="1">
    <source>
        <dbReference type="ARBA" id="ARBA00004273"/>
    </source>
</evidence>
<comment type="subcellular location">
    <subcellularLocation>
        <location evidence="1">Mitochondrion inner membrane</location>
    </subcellularLocation>
</comment>
<organism evidence="9 10">
    <name type="scientific">Rhodosorus marinus</name>
    <dbReference type="NCBI Taxonomy" id="101924"/>
    <lineage>
        <taxon>Eukaryota</taxon>
        <taxon>Rhodophyta</taxon>
        <taxon>Stylonematophyceae</taxon>
        <taxon>Stylonematales</taxon>
        <taxon>Stylonemataceae</taxon>
        <taxon>Rhodosorus</taxon>
    </lineage>
</organism>
<sequence length="203" mass="22013">MRGSIRSRLGIRALKTVVERKASASNDVKSIQNTGGSTWESVKETIVLCIKVSSFAYCLNTYFASTKMCVGPSMLPTLEESGSLVIEEHISSYYGNFKNGDIVIAKPPYDSQVTVCKRICAMGGEKAACIAQNSSKTEEFVVPDGHVWLEGDNPKNSRDSRSYGPVPLGLLHGKVIFKLWPLKNFGSLPARSASETTGEDASL</sequence>
<dbReference type="CDD" id="cd06530">
    <property type="entry name" value="S26_SPase_I"/>
    <property type="match status" value="1"/>
</dbReference>
<dbReference type="PRINTS" id="PR00727">
    <property type="entry name" value="LEADERPTASE"/>
</dbReference>
<dbReference type="InterPro" id="IPR019533">
    <property type="entry name" value="Peptidase_S26"/>
</dbReference>
<evidence type="ECO:0000256" key="2">
    <source>
        <dbReference type="ARBA" id="ARBA00022792"/>
    </source>
</evidence>
<keyword evidence="2" id="KW-0999">Mitochondrion inner membrane</keyword>
<evidence type="ECO:0000256" key="7">
    <source>
        <dbReference type="PIRSR" id="PIRSR600223-1"/>
    </source>
</evidence>
<keyword evidence="3" id="KW-0378">Hydrolase</keyword>
<dbReference type="AlphaFoldDB" id="A0AAV8V477"/>
<keyword evidence="4" id="KW-0496">Mitochondrion</keyword>
<dbReference type="SUPFAM" id="SSF51306">
    <property type="entry name" value="LexA/Signal peptidase"/>
    <property type="match status" value="1"/>
</dbReference>
<dbReference type="EMBL" id="JAMWBK010000001">
    <property type="protein sequence ID" value="KAJ8908512.1"/>
    <property type="molecule type" value="Genomic_DNA"/>
</dbReference>
<dbReference type="PANTHER" id="PTHR12383">
    <property type="entry name" value="PROTEASE FAMILY S26 MITOCHONDRIAL INNER MEMBRANE PROTEASE-RELATED"/>
    <property type="match status" value="1"/>
</dbReference>
<comment type="caution">
    <text evidence="9">The sequence shown here is derived from an EMBL/GenBank/DDBJ whole genome shotgun (WGS) entry which is preliminary data.</text>
</comment>
<feature type="domain" description="Peptidase S26" evidence="8">
    <location>
        <begin position="43"/>
        <end position="127"/>
    </location>
</feature>
<proteinExistence type="inferred from homology"/>
<reference evidence="9 10" key="1">
    <citation type="journal article" date="2023" name="Nat. Commun.">
        <title>Origin of minicircular mitochondrial genomes in red algae.</title>
        <authorList>
            <person name="Lee Y."/>
            <person name="Cho C.H."/>
            <person name="Lee Y.M."/>
            <person name="Park S.I."/>
            <person name="Yang J.H."/>
            <person name="West J.A."/>
            <person name="Bhattacharya D."/>
            <person name="Yoon H.S."/>
        </authorList>
    </citation>
    <scope>NUCLEOTIDE SEQUENCE [LARGE SCALE GENOMIC DNA]</scope>
    <source>
        <strain evidence="9 10">CCMP1338</strain>
        <tissue evidence="9">Whole cell</tissue>
    </source>
</reference>
<dbReference type="Gene3D" id="2.10.109.10">
    <property type="entry name" value="Umud Fragment, subunit A"/>
    <property type="match status" value="1"/>
</dbReference>
<evidence type="ECO:0000256" key="6">
    <source>
        <dbReference type="ARBA" id="ARBA00038445"/>
    </source>
</evidence>
<keyword evidence="5" id="KW-0472">Membrane</keyword>
<dbReference type="GO" id="GO:0006627">
    <property type="term" value="P:protein processing involved in protein targeting to mitochondrion"/>
    <property type="evidence" value="ECO:0007669"/>
    <property type="project" value="TreeGrafter"/>
</dbReference>
<name>A0AAV8V477_9RHOD</name>
<keyword evidence="10" id="KW-1185">Reference proteome</keyword>
<dbReference type="GO" id="GO:0006465">
    <property type="term" value="P:signal peptide processing"/>
    <property type="evidence" value="ECO:0007669"/>
    <property type="project" value="InterPro"/>
</dbReference>
<comment type="similarity">
    <text evidence="6">Belongs to the peptidase S26 family. IMP1 subfamily.</text>
</comment>
<dbReference type="GO" id="GO:0004252">
    <property type="term" value="F:serine-type endopeptidase activity"/>
    <property type="evidence" value="ECO:0007669"/>
    <property type="project" value="InterPro"/>
</dbReference>
<evidence type="ECO:0000259" key="8">
    <source>
        <dbReference type="Pfam" id="PF10502"/>
    </source>
</evidence>
<protein>
    <recommendedName>
        <fullName evidence="8">Peptidase S26 domain-containing protein</fullName>
    </recommendedName>
</protein>
<evidence type="ECO:0000313" key="10">
    <source>
        <dbReference type="Proteomes" id="UP001157974"/>
    </source>
</evidence>
<dbReference type="GO" id="GO:0042720">
    <property type="term" value="C:mitochondrial inner membrane peptidase complex"/>
    <property type="evidence" value="ECO:0007669"/>
    <property type="project" value="TreeGrafter"/>
</dbReference>
<dbReference type="InterPro" id="IPR000223">
    <property type="entry name" value="Pept_S26A_signal_pept_1"/>
</dbReference>
<dbReference type="InterPro" id="IPR036286">
    <property type="entry name" value="LexA/Signal_pep-like_sf"/>
</dbReference>
<accession>A0AAV8V477</accession>
<evidence type="ECO:0000256" key="4">
    <source>
        <dbReference type="ARBA" id="ARBA00023128"/>
    </source>
</evidence>
<feature type="active site" evidence="7">
    <location>
        <position position="73"/>
    </location>
</feature>
<dbReference type="InterPro" id="IPR052064">
    <property type="entry name" value="Mito_IMP1_subunit"/>
</dbReference>
<feature type="active site" evidence="7">
    <location>
        <position position="117"/>
    </location>
</feature>
<dbReference type="Pfam" id="PF10502">
    <property type="entry name" value="Peptidase_S26"/>
    <property type="match status" value="2"/>
</dbReference>
<feature type="domain" description="Peptidase S26" evidence="8">
    <location>
        <begin position="137"/>
        <end position="180"/>
    </location>
</feature>
<gene>
    <name evidence="9" type="ORF">NDN08_005220</name>
</gene>
<evidence type="ECO:0000313" key="9">
    <source>
        <dbReference type="EMBL" id="KAJ8908512.1"/>
    </source>
</evidence>